<reference evidence="8" key="1">
    <citation type="submission" date="2016-04" db="EMBL/GenBank/DDBJ databases">
        <authorList>
            <person name="Evans L.H."/>
            <person name="Alamgir A."/>
            <person name="Owens N."/>
            <person name="Weber N.D."/>
            <person name="Virtaneva K."/>
            <person name="Barbian K."/>
            <person name="Babar A."/>
            <person name="Rosenke K."/>
        </authorList>
    </citation>
    <scope>NUCLEOTIDE SEQUENCE</scope>
    <source>
        <strain evidence="8">86</strain>
    </source>
</reference>
<evidence type="ECO:0000313" key="8">
    <source>
        <dbReference type="EMBL" id="SBW12834.1"/>
    </source>
</evidence>
<evidence type="ECO:0000256" key="7">
    <source>
        <dbReference type="HAMAP-Rule" id="MF_00687"/>
    </source>
</evidence>
<dbReference type="EC" id="5.3.1.17" evidence="7"/>
<comment type="function">
    <text evidence="7">Catalyzes the isomerization of 5-dehydro-4-deoxy-D-glucuronate to 3-deoxy-D-glycero-2,5-hexodiulosonate.</text>
</comment>
<feature type="binding site" evidence="7">
    <location>
        <position position="202"/>
    </location>
    <ligand>
        <name>Zn(2+)</name>
        <dbReference type="ChEBI" id="CHEBI:29105"/>
    </ligand>
</feature>
<dbReference type="EMBL" id="FLUO01000003">
    <property type="protein sequence ID" value="SBW12834.1"/>
    <property type="molecule type" value="Genomic_DNA"/>
</dbReference>
<accession>A0A212KMF5</accession>
<sequence>MLDIRHPSHPEDAKHYTTDRLRKEFLIQNIFVPGQVNLTYSHVDRVVAGGACPAGEPLALVAPNDFGVDSFLERRELGLINVGGPGVLTVDGESHELEKTDGFYVGMGTKSVVFASKDAKTPAKFYLVSSPAHHTYPSVKILRKDIEPVRLGDQENSNKRSIYKYIQPATVKSCQLVMGMTALEPGNMWNSMPCHTHERRMEVYFYFDLPETARVVHFMGEPSETRHIFMSNEEAVISPSWSIHSGVGTHNYTFIWGMAGENQTFDDMDHVAMPDLR</sequence>
<feature type="binding site" evidence="7">
    <location>
        <position position="244"/>
    </location>
    <ligand>
        <name>Zn(2+)</name>
        <dbReference type="ChEBI" id="CHEBI:29105"/>
    </ligand>
</feature>
<dbReference type="InterPro" id="IPR007045">
    <property type="entry name" value="KduI"/>
</dbReference>
<protein>
    <recommendedName>
        <fullName evidence="7">4-deoxy-L-threo-5-hexosulose-uronate ketol-isomerase</fullName>
        <ecNumber evidence="7">5.3.1.17</ecNumber>
    </recommendedName>
    <alternativeName>
        <fullName evidence="7">5-keto-4-deoxyuronate isomerase</fullName>
    </alternativeName>
    <alternativeName>
        <fullName evidence="7">DKI isomerase</fullName>
    </alternativeName>
</protein>
<evidence type="ECO:0000256" key="1">
    <source>
        <dbReference type="ARBA" id="ARBA00000552"/>
    </source>
</evidence>
<comment type="catalytic activity">
    <reaction evidence="1 7">
        <text>5-dehydro-4-deoxy-D-glucuronate = 3-deoxy-D-glycero-2,5-hexodiulosonate</text>
        <dbReference type="Rhea" id="RHEA:23896"/>
        <dbReference type="ChEBI" id="CHEBI:17117"/>
        <dbReference type="ChEBI" id="CHEBI:29071"/>
        <dbReference type="EC" id="5.3.1.17"/>
    </reaction>
</comment>
<comment type="cofactor">
    <cofactor evidence="7">
        <name>Zn(2+)</name>
        <dbReference type="ChEBI" id="CHEBI:29105"/>
    </cofactor>
    <text evidence="7">Binds 1 zinc ion per subunit.</text>
</comment>
<dbReference type="GO" id="GO:0042840">
    <property type="term" value="P:D-glucuronate catabolic process"/>
    <property type="evidence" value="ECO:0007669"/>
    <property type="project" value="TreeGrafter"/>
</dbReference>
<dbReference type="PIRSF" id="PIRSF006625">
    <property type="entry name" value="KduI"/>
    <property type="match status" value="1"/>
</dbReference>
<dbReference type="Gene3D" id="2.60.120.10">
    <property type="entry name" value="Jelly Rolls"/>
    <property type="match status" value="1"/>
</dbReference>
<evidence type="ECO:0000256" key="4">
    <source>
        <dbReference type="ARBA" id="ARBA00022723"/>
    </source>
</evidence>
<dbReference type="GO" id="GO:0045490">
    <property type="term" value="P:pectin catabolic process"/>
    <property type="evidence" value="ECO:0007669"/>
    <property type="project" value="UniProtKB-UniRule"/>
</dbReference>
<dbReference type="AlphaFoldDB" id="A0A212KMF5"/>
<keyword evidence="6 7" id="KW-0413">Isomerase</keyword>
<dbReference type="InterPro" id="IPR027449">
    <property type="entry name" value="KduI_N"/>
</dbReference>
<dbReference type="PANTHER" id="PTHR38461:SF1">
    <property type="entry name" value="4-DEOXY-L-THREO-5-HEXOSULOSE-URONATE KETOL-ISOMERASE"/>
    <property type="match status" value="1"/>
</dbReference>
<dbReference type="Pfam" id="PF04962">
    <property type="entry name" value="KduI"/>
    <property type="match status" value="1"/>
</dbReference>
<evidence type="ECO:0000256" key="3">
    <source>
        <dbReference type="ARBA" id="ARBA00008086"/>
    </source>
</evidence>
<evidence type="ECO:0000256" key="6">
    <source>
        <dbReference type="ARBA" id="ARBA00023235"/>
    </source>
</evidence>
<dbReference type="SUPFAM" id="SSF51182">
    <property type="entry name" value="RmlC-like cupins"/>
    <property type="match status" value="1"/>
</dbReference>
<feature type="binding site" evidence="7">
    <location>
        <position position="197"/>
    </location>
    <ligand>
        <name>Zn(2+)</name>
        <dbReference type="ChEBI" id="CHEBI:29105"/>
    </ligand>
</feature>
<dbReference type="InterPro" id="IPR011051">
    <property type="entry name" value="RmlC_Cupin_sf"/>
</dbReference>
<dbReference type="GO" id="GO:0008697">
    <property type="term" value="F:4-deoxy-L-threo-5-hexosulose-uronate ketol-isomerase activity"/>
    <property type="evidence" value="ECO:0007669"/>
    <property type="project" value="UniProtKB-UniRule"/>
</dbReference>
<dbReference type="NCBIfam" id="NF002091">
    <property type="entry name" value="PRK00924.1"/>
    <property type="match status" value="1"/>
</dbReference>
<organism evidence="8">
    <name type="scientific">uncultured Alphaproteobacteria bacterium</name>
    <dbReference type="NCBI Taxonomy" id="91750"/>
    <lineage>
        <taxon>Bacteria</taxon>
        <taxon>Pseudomonadati</taxon>
        <taxon>Pseudomonadota</taxon>
        <taxon>Alphaproteobacteria</taxon>
        <taxon>environmental samples</taxon>
    </lineage>
</organism>
<dbReference type="PANTHER" id="PTHR38461">
    <property type="entry name" value="4-DEOXY-L-THREO-5-HEXOSULOSE-URONATE KETOL-ISOMERASE"/>
    <property type="match status" value="1"/>
</dbReference>
<dbReference type="CDD" id="cd20294">
    <property type="entry name" value="cupin_KduI_N"/>
    <property type="match status" value="1"/>
</dbReference>
<dbReference type="InterPro" id="IPR014710">
    <property type="entry name" value="RmlC-like_jellyroll"/>
</dbReference>
<evidence type="ECO:0000256" key="2">
    <source>
        <dbReference type="ARBA" id="ARBA00005148"/>
    </source>
</evidence>
<dbReference type="InterPro" id="IPR021120">
    <property type="entry name" value="KduI/IolB_isomerase"/>
</dbReference>
<comment type="similarity">
    <text evidence="3 7">Belongs to the KduI family.</text>
</comment>
<keyword evidence="5 7" id="KW-0862">Zinc</keyword>
<gene>
    <name evidence="7 8" type="primary">kduI</name>
    <name evidence="8" type="ORF">KL86APRO_30325</name>
</gene>
<evidence type="ECO:0000256" key="5">
    <source>
        <dbReference type="ARBA" id="ARBA00022833"/>
    </source>
</evidence>
<dbReference type="GO" id="GO:0019698">
    <property type="term" value="P:D-galacturonate catabolic process"/>
    <property type="evidence" value="ECO:0007669"/>
    <property type="project" value="TreeGrafter"/>
</dbReference>
<feature type="binding site" evidence="7">
    <location>
        <position position="195"/>
    </location>
    <ligand>
        <name>Zn(2+)</name>
        <dbReference type="ChEBI" id="CHEBI:29105"/>
    </ligand>
</feature>
<keyword evidence="4 7" id="KW-0479">Metal-binding</keyword>
<dbReference type="HAMAP" id="MF_00687">
    <property type="entry name" value="KduI"/>
    <property type="match status" value="1"/>
</dbReference>
<dbReference type="GO" id="GO:0008270">
    <property type="term" value="F:zinc ion binding"/>
    <property type="evidence" value="ECO:0007669"/>
    <property type="project" value="UniProtKB-UniRule"/>
</dbReference>
<dbReference type="UniPathway" id="UPA00545">
    <property type="reaction ID" value="UER00826"/>
</dbReference>
<comment type="pathway">
    <text evidence="2 7">Glycan metabolism; pectin degradation; 2-dehydro-3-deoxy-D-gluconate from pectin: step 4/5.</text>
</comment>
<dbReference type="CDD" id="cd20491">
    <property type="entry name" value="cupin_KduI_C"/>
    <property type="match status" value="1"/>
</dbReference>
<dbReference type="Gene3D" id="2.60.120.520">
    <property type="entry name" value="pectin degrading enzyme 5-keto 4- deoxyuronate isomerase, domain 1"/>
    <property type="match status" value="1"/>
</dbReference>
<proteinExistence type="inferred from homology"/>
<name>A0A212KMF5_9PROT</name>